<feature type="binding site" evidence="5">
    <location>
        <position position="186"/>
    </location>
    <ligand>
        <name>S-adenosyl-L-methionine</name>
        <dbReference type="ChEBI" id="CHEBI:59789"/>
    </ligand>
</feature>
<feature type="domain" description="Release factor glutamine methyltransferase N-terminal" evidence="7">
    <location>
        <begin position="9"/>
        <end position="79"/>
    </location>
</feature>
<organism evidence="8 9">
    <name type="scientific">Aquimixticola soesokkakensis</name>
    <dbReference type="NCBI Taxonomy" id="1519096"/>
    <lineage>
        <taxon>Bacteria</taxon>
        <taxon>Pseudomonadati</taxon>
        <taxon>Pseudomonadota</taxon>
        <taxon>Alphaproteobacteria</taxon>
        <taxon>Rhodobacterales</taxon>
        <taxon>Paracoccaceae</taxon>
        <taxon>Aquimixticola</taxon>
    </lineage>
</organism>
<evidence type="ECO:0000313" key="9">
    <source>
        <dbReference type="Proteomes" id="UP000193862"/>
    </source>
</evidence>
<feature type="binding site" evidence="5">
    <location>
        <position position="172"/>
    </location>
    <ligand>
        <name>S-adenosyl-L-methionine</name>
        <dbReference type="ChEBI" id="CHEBI:59789"/>
    </ligand>
</feature>
<dbReference type="GO" id="GO:0102559">
    <property type="term" value="F:peptide chain release factor N(5)-glutamine methyltransferase activity"/>
    <property type="evidence" value="ECO:0007669"/>
    <property type="project" value="UniProtKB-EC"/>
</dbReference>
<dbReference type="InterPro" id="IPR040758">
    <property type="entry name" value="PrmC_N"/>
</dbReference>
<evidence type="ECO:0000256" key="5">
    <source>
        <dbReference type="HAMAP-Rule" id="MF_02126"/>
    </source>
</evidence>
<feature type="domain" description="Methyltransferase small" evidence="6">
    <location>
        <begin position="101"/>
        <end position="191"/>
    </location>
</feature>
<evidence type="ECO:0000313" key="8">
    <source>
        <dbReference type="EMBL" id="SLN64988.1"/>
    </source>
</evidence>
<keyword evidence="1 5" id="KW-0489">Methyltransferase</keyword>
<dbReference type="EMBL" id="FWFS01000012">
    <property type="protein sequence ID" value="SLN64988.1"/>
    <property type="molecule type" value="Genomic_DNA"/>
</dbReference>
<evidence type="ECO:0000259" key="7">
    <source>
        <dbReference type="Pfam" id="PF17827"/>
    </source>
</evidence>
<dbReference type="Pfam" id="PF17827">
    <property type="entry name" value="PrmC_N"/>
    <property type="match status" value="1"/>
</dbReference>
<sequence length="287" mass="30115">MSAAVTVQQALIAGKSRLDAAGLAGAMGDARRLMAFALKIDASRLTLVAPDLLPPEAQIRFEAAIAARLTRQPVSQIIGKRAFYGREFRVTPDTLDPRPDTEALISAALRAPATRLLDLGTGTGCILLTLLAELPQASGVGADVSAAALTVAQSNAQALGLGARAAFLWSDWFSQIAGRFDLITANPPYIALCEMAGLAPELAHEPRMALTDESDGLTAYRAICARVRDYLAPEGRLLVEIGPTQGTAVSQLMRDAGLVAVEILPDLDGRDRVVAAHAPKTASQTAP</sequence>
<comment type="similarity">
    <text evidence="5">Belongs to the protein N5-glutamine methyltransferase family. PrmC subfamily.</text>
</comment>
<protein>
    <recommendedName>
        <fullName evidence="5">Release factor glutamine methyltransferase</fullName>
        <shortName evidence="5">RF MTase</shortName>
        <ecNumber evidence="5">2.1.1.297</ecNumber>
    </recommendedName>
    <alternativeName>
        <fullName evidence="5">N5-glutamine methyltransferase PrmC</fullName>
    </alternativeName>
    <alternativeName>
        <fullName evidence="5">Protein-(glutamine-N5) MTase PrmC</fullName>
    </alternativeName>
    <alternativeName>
        <fullName evidence="5">Protein-glutamine N-methyltransferase PrmC</fullName>
    </alternativeName>
</protein>
<dbReference type="SUPFAM" id="SSF53335">
    <property type="entry name" value="S-adenosyl-L-methionine-dependent methyltransferases"/>
    <property type="match status" value="1"/>
</dbReference>
<feature type="binding site" evidence="5">
    <location>
        <position position="143"/>
    </location>
    <ligand>
        <name>S-adenosyl-L-methionine</name>
        <dbReference type="ChEBI" id="CHEBI:59789"/>
    </ligand>
</feature>
<dbReference type="Gene3D" id="3.40.50.150">
    <property type="entry name" value="Vaccinia Virus protein VP39"/>
    <property type="match status" value="1"/>
</dbReference>
<keyword evidence="2 5" id="KW-0808">Transferase</keyword>
<dbReference type="InterPro" id="IPR007848">
    <property type="entry name" value="Small_mtfrase_dom"/>
</dbReference>
<comment type="catalytic activity">
    <reaction evidence="4 5">
        <text>L-glutaminyl-[peptide chain release factor] + S-adenosyl-L-methionine = N(5)-methyl-L-glutaminyl-[peptide chain release factor] + S-adenosyl-L-homocysteine + H(+)</text>
        <dbReference type="Rhea" id="RHEA:42896"/>
        <dbReference type="Rhea" id="RHEA-COMP:10271"/>
        <dbReference type="Rhea" id="RHEA-COMP:10272"/>
        <dbReference type="ChEBI" id="CHEBI:15378"/>
        <dbReference type="ChEBI" id="CHEBI:30011"/>
        <dbReference type="ChEBI" id="CHEBI:57856"/>
        <dbReference type="ChEBI" id="CHEBI:59789"/>
        <dbReference type="ChEBI" id="CHEBI:61891"/>
        <dbReference type="EC" id="2.1.1.297"/>
    </reaction>
</comment>
<dbReference type="RefSeq" id="WP_085837800.1">
    <property type="nucleotide sequence ID" value="NZ_FWFS01000012.1"/>
</dbReference>
<dbReference type="PANTHER" id="PTHR18895:SF74">
    <property type="entry name" value="MTRF1L RELEASE FACTOR GLUTAMINE METHYLTRANSFERASE"/>
    <property type="match status" value="1"/>
</dbReference>
<evidence type="ECO:0000256" key="3">
    <source>
        <dbReference type="ARBA" id="ARBA00022691"/>
    </source>
</evidence>
<dbReference type="NCBIfam" id="TIGR03534">
    <property type="entry name" value="RF_mod_PrmC"/>
    <property type="match status" value="1"/>
</dbReference>
<dbReference type="Gene3D" id="1.10.8.10">
    <property type="entry name" value="DNA helicase RuvA subunit, C-terminal domain"/>
    <property type="match status" value="1"/>
</dbReference>
<feature type="binding site" evidence="5">
    <location>
        <begin position="186"/>
        <end position="189"/>
    </location>
    <ligand>
        <name>substrate</name>
    </ligand>
</feature>
<dbReference type="AlphaFoldDB" id="A0A1Y5TIM1"/>
<keyword evidence="9" id="KW-1185">Reference proteome</keyword>
<dbReference type="InterPro" id="IPR050320">
    <property type="entry name" value="N5-glutamine_MTase"/>
</dbReference>
<dbReference type="NCBIfam" id="TIGR00536">
    <property type="entry name" value="hemK_fam"/>
    <property type="match status" value="1"/>
</dbReference>
<dbReference type="InterPro" id="IPR029063">
    <property type="entry name" value="SAM-dependent_MTases_sf"/>
</dbReference>
<dbReference type="GO" id="GO:0032259">
    <property type="term" value="P:methylation"/>
    <property type="evidence" value="ECO:0007669"/>
    <property type="project" value="UniProtKB-KW"/>
</dbReference>
<dbReference type="Proteomes" id="UP000193862">
    <property type="component" value="Unassembled WGS sequence"/>
</dbReference>
<evidence type="ECO:0000259" key="6">
    <source>
        <dbReference type="Pfam" id="PF05175"/>
    </source>
</evidence>
<dbReference type="Pfam" id="PF05175">
    <property type="entry name" value="MTS"/>
    <property type="match status" value="1"/>
</dbReference>
<dbReference type="InterPro" id="IPR004556">
    <property type="entry name" value="HemK-like"/>
</dbReference>
<dbReference type="EC" id="2.1.1.297" evidence="5"/>
<keyword evidence="3 5" id="KW-0949">S-adenosyl-L-methionine</keyword>
<name>A0A1Y5TIM1_9RHOB</name>
<dbReference type="HAMAP" id="MF_02126">
    <property type="entry name" value="RF_methyltr_PrmC"/>
    <property type="match status" value="1"/>
</dbReference>
<proteinExistence type="inferred from homology"/>
<comment type="function">
    <text evidence="5">Methylates the class 1 translation termination release factors RF1/PrfA and RF2/PrfB on the glutamine residue of the universally conserved GGQ motif.</text>
</comment>
<evidence type="ECO:0000256" key="1">
    <source>
        <dbReference type="ARBA" id="ARBA00022603"/>
    </source>
</evidence>
<evidence type="ECO:0000256" key="4">
    <source>
        <dbReference type="ARBA" id="ARBA00048391"/>
    </source>
</evidence>
<dbReference type="InterPro" id="IPR019874">
    <property type="entry name" value="RF_methyltr_PrmC"/>
</dbReference>
<feature type="binding site" evidence="5">
    <location>
        <begin position="120"/>
        <end position="124"/>
    </location>
    <ligand>
        <name>S-adenosyl-L-methionine</name>
        <dbReference type="ChEBI" id="CHEBI:59789"/>
    </ligand>
</feature>
<reference evidence="8 9" key="1">
    <citation type="submission" date="2017-03" db="EMBL/GenBank/DDBJ databases">
        <authorList>
            <person name="Afonso C.L."/>
            <person name="Miller P.J."/>
            <person name="Scott M.A."/>
            <person name="Spackman E."/>
            <person name="Goraichik I."/>
            <person name="Dimitrov K.M."/>
            <person name="Suarez D.L."/>
            <person name="Swayne D.E."/>
        </authorList>
    </citation>
    <scope>NUCLEOTIDE SEQUENCE [LARGE SCALE GENOMIC DNA]</scope>
    <source>
        <strain evidence="8 9">CECT 8620</strain>
    </source>
</reference>
<evidence type="ECO:0000256" key="2">
    <source>
        <dbReference type="ARBA" id="ARBA00022679"/>
    </source>
</evidence>
<dbReference type="OrthoDB" id="9800643at2"/>
<dbReference type="PANTHER" id="PTHR18895">
    <property type="entry name" value="HEMK METHYLTRANSFERASE"/>
    <property type="match status" value="1"/>
</dbReference>
<dbReference type="CDD" id="cd02440">
    <property type="entry name" value="AdoMet_MTases"/>
    <property type="match status" value="1"/>
</dbReference>
<gene>
    <name evidence="5 8" type="primary">prmC</name>
    <name evidence="8" type="ORF">AQS8620_02992</name>
</gene>
<accession>A0A1Y5TIM1</accession>